<dbReference type="Proteomes" id="UP001374803">
    <property type="component" value="Chromosome"/>
</dbReference>
<name>A0ABZ2L1N0_9BACT</name>
<gene>
    <name evidence="2" type="ORF">LVJ94_48460</name>
</gene>
<accession>A0ABZ2L1N0</accession>
<proteinExistence type="predicted"/>
<evidence type="ECO:0000313" key="3">
    <source>
        <dbReference type="Proteomes" id="UP001374803"/>
    </source>
</evidence>
<reference evidence="2" key="1">
    <citation type="submission" date="2021-12" db="EMBL/GenBank/DDBJ databases">
        <title>Discovery of the Pendulisporaceae a myxobacterial family with distinct sporulation behavior and unique specialized metabolism.</title>
        <authorList>
            <person name="Garcia R."/>
            <person name="Popoff A."/>
            <person name="Bader C.D."/>
            <person name="Loehr J."/>
            <person name="Walesch S."/>
            <person name="Walt C."/>
            <person name="Boldt J."/>
            <person name="Bunk B."/>
            <person name="Haeckl F.J.F.P.J."/>
            <person name="Gunesch A.P."/>
            <person name="Birkelbach J."/>
            <person name="Nuebel U."/>
            <person name="Pietschmann T."/>
            <person name="Bach T."/>
            <person name="Mueller R."/>
        </authorList>
    </citation>
    <scope>NUCLEOTIDE SEQUENCE</scope>
    <source>
        <strain evidence="2">MSr11367</strain>
    </source>
</reference>
<protein>
    <recommendedName>
        <fullName evidence="4">FG-GAP repeat protein</fullName>
    </recommendedName>
</protein>
<evidence type="ECO:0008006" key="4">
    <source>
        <dbReference type="Google" id="ProtNLM"/>
    </source>
</evidence>
<dbReference type="SUPFAM" id="SSF69304">
    <property type="entry name" value="Tricorn protease N-terminal domain"/>
    <property type="match status" value="1"/>
</dbReference>
<dbReference type="RefSeq" id="WP_394834360.1">
    <property type="nucleotide sequence ID" value="NZ_CP089929.1"/>
</dbReference>
<evidence type="ECO:0000256" key="1">
    <source>
        <dbReference type="SAM" id="MobiDB-lite"/>
    </source>
</evidence>
<organism evidence="2 3">
    <name type="scientific">Pendulispora rubella</name>
    <dbReference type="NCBI Taxonomy" id="2741070"/>
    <lineage>
        <taxon>Bacteria</taxon>
        <taxon>Pseudomonadati</taxon>
        <taxon>Myxococcota</taxon>
        <taxon>Myxococcia</taxon>
        <taxon>Myxococcales</taxon>
        <taxon>Sorangiineae</taxon>
        <taxon>Pendulisporaceae</taxon>
        <taxon>Pendulispora</taxon>
    </lineage>
</organism>
<sequence>MSFCLVFVLVVLSGCRKRSTKQDAPVPLDAEASSVKPPPVSAENIGTAHPLLVEAVAPDGHWVVLCQARRDTDGDGTIEVGMADHGDMGGDELEPYFVLGGGEGDRLDAFAGADSTGRYVVFGRGGKLVLFDTFAGQETELSGGLVDDGKSPFRSRASVSFDERGRRLAYVRGPARRPELVVRELASGLESIVSYGPGELWRARLDPGGELVWLDVVVADTNDSGAIELPKARTTLASRRCRGRPNVYGTYGWDGDRPIRRVARKVDGWQSTDARDALGAFGQRLVLRRGGAIVLRDGSAERTLIPPKCHAQIVQADPEHQRLFFGCLGDAPKGERVRAAIERLDVDGTRSEVGFELELRDLLGDADTWDNIYLLYDKATGTIGRWPSGFGLVVHAGDRGLFDSHPYSNDDRERVIAYDAKGERRRFPYDLESRAPDFALRGQRVAIEVDRKTALVPGVVLDLARGETIGSFVGLPLALATSGHVLVPVADVERESRRYPPTGPVHWIRPSPIPR</sequence>
<evidence type="ECO:0000313" key="2">
    <source>
        <dbReference type="EMBL" id="WXB04715.1"/>
    </source>
</evidence>
<keyword evidence="3" id="KW-1185">Reference proteome</keyword>
<dbReference type="EMBL" id="CP089983">
    <property type="protein sequence ID" value="WXB04715.1"/>
    <property type="molecule type" value="Genomic_DNA"/>
</dbReference>
<feature type="region of interest" description="Disordered" evidence="1">
    <location>
        <begin position="21"/>
        <end position="40"/>
    </location>
</feature>